<dbReference type="Proteomes" id="UP000193689">
    <property type="component" value="Unassembled WGS sequence"/>
</dbReference>
<evidence type="ECO:0000259" key="12">
    <source>
        <dbReference type="Pfam" id="PF04695"/>
    </source>
</evidence>
<dbReference type="AlphaFoldDB" id="A0A1Y2DTB5"/>
<sequence length="356" mass="38543">MAIREELVASAVNFLQDPNVASSPVENRVSFLQSKNLTQEEIDVALARAGTPSPVGPPPLSQAVVPAAQQQQQYYGRYQTQPYGWQPPPPVAPKRDWRDWFIMATVMAGVGSGLYVITKRYIKPLVAPPTPEKLEQDKTAVDEQFEKAFMTLEQLSKDTEALKASEQERTEKLDKILTDLESFMRDTKSASRRQEDETDRLRDEMKSLKDVIPKSMTSHKEFTDSRLREISNEVKSLKSLIGQRMSSAQAAAPPSSAAGYLRPSSGNAGPASPAVTPNTPAQDTSVKENVDVTEAKSAETPSQASRQDYLSSLNGRSSPFGNGSAAGKASIPAWQLAAANKANAASGSQQDAGTSS</sequence>
<evidence type="ECO:0000256" key="5">
    <source>
        <dbReference type="ARBA" id="ARBA00023136"/>
    </source>
</evidence>
<dbReference type="RefSeq" id="XP_040714357.1">
    <property type="nucleotide sequence ID" value="XM_040856214.1"/>
</dbReference>
<dbReference type="Gene3D" id="1.10.10.10">
    <property type="entry name" value="Winged helix-like DNA-binding domain superfamily/Winged helix DNA-binding domain"/>
    <property type="match status" value="1"/>
</dbReference>
<dbReference type="InterPro" id="IPR036388">
    <property type="entry name" value="WH-like_DNA-bd_sf"/>
</dbReference>
<evidence type="ECO:0000256" key="2">
    <source>
        <dbReference type="ARBA" id="ARBA00022448"/>
    </source>
</evidence>
<name>A0A1Y2DTB5_9PEZI</name>
<comment type="caution">
    <text evidence="13">The sequence shown here is derived from an EMBL/GenBank/DDBJ whole genome shotgun (WGS) entry which is preliminary data.</text>
</comment>
<evidence type="ECO:0000256" key="6">
    <source>
        <dbReference type="ARBA" id="ARBA00023140"/>
    </source>
</evidence>
<feature type="region of interest" description="Disordered" evidence="11">
    <location>
        <begin position="245"/>
        <end position="329"/>
    </location>
</feature>
<keyword evidence="14" id="KW-1185">Reference proteome</keyword>
<keyword evidence="2 10" id="KW-0813">Transport</keyword>
<evidence type="ECO:0000256" key="3">
    <source>
        <dbReference type="ARBA" id="ARBA00022927"/>
    </source>
</evidence>
<dbReference type="GeneID" id="63772426"/>
<comment type="function">
    <text evidence="10">Component of the PEX13-PEX14 docking complex, a translocon channel that specifically mediates the import of peroxisomal cargo proteins bound to PEX5 receptor. The PEX13-PEX14 docking complex forms a large import pore which can be opened to a diameter of about 9 nm. Mechanistically, PEX5 receptor along with cargo proteins associates with the PEX14 subunit of the PEX13-PEX14 docking complex in the cytosol, leading to the insertion of the receptor into the organelle membrane with the concomitant translocation of the cargo into the peroxisome matrix.</text>
</comment>
<evidence type="ECO:0000256" key="10">
    <source>
        <dbReference type="RuleBase" id="RU367032"/>
    </source>
</evidence>
<dbReference type="FunCoup" id="A0A1Y2DTB5">
    <property type="interactions" value="62"/>
</dbReference>
<dbReference type="InterPro" id="IPR006785">
    <property type="entry name" value="Pex14_N"/>
</dbReference>
<reference evidence="13 14" key="1">
    <citation type="submission" date="2016-07" db="EMBL/GenBank/DDBJ databases">
        <title>Pervasive Adenine N6-methylation of Active Genes in Fungi.</title>
        <authorList>
            <consortium name="DOE Joint Genome Institute"/>
            <person name="Mondo S.J."/>
            <person name="Dannebaum R.O."/>
            <person name="Kuo R.C."/>
            <person name="Labutti K."/>
            <person name="Haridas S."/>
            <person name="Kuo A."/>
            <person name="Salamov A."/>
            <person name="Ahrendt S.R."/>
            <person name="Lipzen A."/>
            <person name="Sullivan W."/>
            <person name="Andreopoulos W.B."/>
            <person name="Clum A."/>
            <person name="Lindquist E."/>
            <person name="Daum C."/>
            <person name="Ramamoorthy G.K."/>
            <person name="Gryganskyi A."/>
            <person name="Culley D."/>
            <person name="Magnuson J.K."/>
            <person name="James T.Y."/>
            <person name="O'Malley M.A."/>
            <person name="Stajich J.E."/>
            <person name="Spatafora J.W."/>
            <person name="Visel A."/>
            <person name="Grigoriev I.V."/>
        </authorList>
    </citation>
    <scope>NUCLEOTIDE SEQUENCE [LARGE SCALE GENOMIC DNA]</scope>
    <source>
        <strain evidence="13 14">CBS 129021</strain>
    </source>
</reference>
<keyword evidence="5 10" id="KW-0472">Membrane</keyword>
<keyword evidence="3 10" id="KW-0653">Protein transport</keyword>
<evidence type="ECO:0000256" key="8">
    <source>
        <dbReference type="ARBA" id="ARBA00029691"/>
    </source>
</evidence>
<feature type="compositionally biased region" description="Basic and acidic residues" evidence="11">
    <location>
        <begin position="285"/>
        <end position="297"/>
    </location>
</feature>
<evidence type="ECO:0000313" key="13">
    <source>
        <dbReference type="EMBL" id="ORY62521.1"/>
    </source>
</evidence>
<dbReference type="InParanoid" id="A0A1Y2DTB5"/>
<comment type="subcellular location">
    <subcellularLocation>
        <location evidence="9 10">Peroxisome membrane</location>
    </subcellularLocation>
</comment>
<dbReference type="Pfam" id="PF04695">
    <property type="entry name" value="Pex14_N"/>
    <property type="match status" value="1"/>
</dbReference>
<keyword evidence="4" id="KW-0811">Translocation</keyword>
<dbReference type="STRING" id="1141098.A0A1Y2DTB5"/>
<feature type="compositionally biased region" description="Polar residues" evidence="11">
    <location>
        <begin position="299"/>
        <end position="321"/>
    </location>
</feature>
<dbReference type="GO" id="GO:0016560">
    <property type="term" value="P:protein import into peroxisome matrix, docking"/>
    <property type="evidence" value="ECO:0007669"/>
    <property type="project" value="UniProtKB-UniRule"/>
</dbReference>
<dbReference type="PANTHER" id="PTHR23058">
    <property type="entry name" value="PEROXISOMAL MEMBRANE PROTEIN PEX14"/>
    <property type="match status" value="1"/>
</dbReference>
<dbReference type="OrthoDB" id="5549158at2759"/>
<evidence type="ECO:0000256" key="4">
    <source>
        <dbReference type="ARBA" id="ARBA00023010"/>
    </source>
</evidence>
<accession>A0A1Y2DTB5</accession>
<dbReference type="FunFam" id="1.10.10.10:FF:000489">
    <property type="entry name" value="Putative peroxisomal membrane anchor protein"/>
    <property type="match status" value="1"/>
</dbReference>
<dbReference type="PANTHER" id="PTHR23058:SF0">
    <property type="entry name" value="PEROXISOMAL MEMBRANE PROTEIN PEX14"/>
    <property type="match status" value="1"/>
</dbReference>
<feature type="domain" description="Peroxisome membrane anchor protein Pex14p N-terminal" evidence="12">
    <location>
        <begin position="4"/>
        <end position="48"/>
    </location>
</feature>
<organism evidence="13 14">
    <name type="scientific">Pseudomassariella vexata</name>
    <dbReference type="NCBI Taxonomy" id="1141098"/>
    <lineage>
        <taxon>Eukaryota</taxon>
        <taxon>Fungi</taxon>
        <taxon>Dikarya</taxon>
        <taxon>Ascomycota</taxon>
        <taxon>Pezizomycotina</taxon>
        <taxon>Sordariomycetes</taxon>
        <taxon>Xylariomycetidae</taxon>
        <taxon>Amphisphaeriales</taxon>
        <taxon>Pseudomassariaceae</taxon>
        <taxon>Pseudomassariella</taxon>
    </lineage>
</organism>
<evidence type="ECO:0000256" key="9">
    <source>
        <dbReference type="ARBA" id="ARBA00046271"/>
    </source>
</evidence>
<dbReference type="GO" id="GO:0005102">
    <property type="term" value="F:signaling receptor binding"/>
    <property type="evidence" value="ECO:0007669"/>
    <property type="project" value="TreeGrafter"/>
</dbReference>
<keyword evidence="6 10" id="KW-0576">Peroxisome</keyword>
<dbReference type="EMBL" id="MCFJ01000009">
    <property type="protein sequence ID" value="ORY62521.1"/>
    <property type="molecule type" value="Genomic_DNA"/>
</dbReference>
<dbReference type="InterPro" id="IPR025655">
    <property type="entry name" value="PEX14"/>
</dbReference>
<feature type="compositionally biased region" description="Low complexity" evidence="11">
    <location>
        <begin position="246"/>
        <end position="258"/>
    </location>
</feature>
<feature type="region of interest" description="Disordered" evidence="11">
    <location>
        <begin position="185"/>
        <end position="224"/>
    </location>
</feature>
<evidence type="ECO:0000313" key="14">
    <source>
        <dbReference type="Proteomes" id="UP000193689"/>
    </source>
</evidence>
<gene>
    <name evidence="13" type="ORF">BCR38DRAFT_345856</name>
</gene>
<dbReference type="GO" id="GO:0005778">
    <property type="term" value="C:peroxisomal membrane"/>
    <property type="evidence" value="ECO:0007669"/>
    <property type="project" value="UniProtKB-SubCell"/>
</dbReference>
<comment type="similarity">
    <text evidence="1 10">Belongs to the peroxin-14 family.</text>
</comment>
<evidence type="ECO:0000256" key="11">
    <source>
        <dbReference type="SAM" id="MobiDB-lite"/>
    </source>
</evidence>
<evidence type="ECO:0000256" key="1">
    <source>
        <dbReference type="ARBA" id="ARBA00005443"/>
    </source>
</evidence>
<protein>
    <recommendedName>
        <fullName evidence="7 10">Peroxisomal membrane protein PEX14</fullName>
    </recommendedName>
    <alternativeName>
        <fullName evidence="8 10">Peroxin-14</fullName>
    </alternativeName>
</protein>
<proteinExistence type="inferred from homology"/>
<evidence type="ECO:0000256" key="7">
    <source>
        <dbReference type="ARBA" id="ARBA00029502"/>
    </source>
</evidence>
<dbReference type="GO" id="GO:1990429">
    <property type="term" value="C:peroxisomal importomer complex"/>
    <property type="evidence" value="ECO:0007669"/>
    <property type="project" value="TreeGrafter"/>
</dbReference>
<feature type="compositionally biased region" description="Polar residues" evidence="11">
    <location>
        <begin position="275"/>
        <end position="284"/>
    </location>
</feature>